<feature type="compositionally biased region" description="Low complexity" evidence="1">
    <location>
        <begin position="1"/>
        <end position="25"/>
    </location>
</feature>
<keyword evidence="4" id="KW-1185">Reference proteome</keyword>
<dbReference type="Proteomes" id="UP000035720">
    <property type="component" value="Unassembled WGS sequence"/>
</dbReference>
<evidence type="ECO:0000313" key="4">
    <source>
        <dbReference type="Proteomes" id="UP000035720"/>
    </source>
</evidence>
<dbReference type="STRING" id="1193518.BN13_1230005"/>
<dbReference type="AlphaFoldDB" id="A0A077M3J6"/>
<dbReference type="SUPFAM" id="SSF81606">
    <property type="entry name" value="PP2C-like"/>
    <property type="match status" value="1"/>
</dbReference>
<dbReference type="PROSITE" id="PS51746">
    <property type="entry name" value="PPM_2"/>
    <property type="match status" value="1"/>
</dbReference>
<feature type="domain" description="PPM-type phosphatase" evidence="2">
    <location>
        <begin position="121"/>
        <end position="370"/>
    </location>
</feature>
<evidence type="ECO:0000256" key="1">
    <source>
        <dbReference type="SAM" id="MobiDB-lite"/>
    </source>
</evidence>
<sequence length="383" mass="38680">MTVPGAITPGATIPGATTPAANSPAIPTPAAPEVTAPAGDESPLDIGWTGVVPGGGNVYEQAVVATPCTACGQGNYVDGYCDNCGAKQADPRDHFEESPATWVGGVCDIGRRHTRNEDALALAAEATPGSRAVLVVCDGVSNTTDSHVASLAGAKAARGILDKPLSAGVGTPEATKAAAVRRLDEAVQAANKAVIATVADKNDPNPPSCTFTGAIVTRASGSGIGTTGITAYVGNVGDSRIYWLPDGTEGAEQLSRDDSYAADRIAAGVERKEAETGPMAHSITRWLGIDAPDDITPHTREVAVDRPGWLMLCSDGLWNYCSAAADMQALVARLVAEGSGQTPTALAGALVDFANNAGGADNITVALARIDLVGPSGGDGRNG</sequence>
<gene>
    <name evidence="3" type="ORF">BN13_1230005</name>
</gene>
<dbReference type="EMBL" id="CAJC01000028">
    <property type="protein sequence ID" value="CCI51786.1"/>
    <property type="molecule type" value="Genomic_DNA"/>
</dbReference>
<proteinExistence type="predicted"/>
<dbReference type="SMART" id="SM00332">
    <property type="entry name" value="PP2Cc"/>
    <property type="match status" value="1"/>
</dbReference>
<reference evidence="3 4" key="1">
    <citation type="journal article" date="2013" name="ISME J.">
        <title>A metabolic model for members of the genus Tetrasphaera involved in enhanced biological phosphorus removal.</title>
        <authorList>
            <person name="Kristiansen R."/>
            <person name="Nguyen H.T.T."/>
            <person name="Saunders A.M."/>
            <person name="Nielsen J.L."/>
            <person name="Wimmer R."/>
            <person name="Le V.Q."/>
            <person name="McIlroy S.J."/>
            <person name="Petrovski S."/>
            <person name="Seviour R.J."/>
            <person name="Calteau A."/>
            <person name="Nielsen K.L."/>
            <person name="Nielsen P.H."/>
        </authorList>
    </citation>
    <scope>NUCLEOTIDE SEQUENCE [LARGE SCALE GENOMIC DNA]</scope>
    <source>
        <strain evidence="3 4">Ben 74</strain>
    </source>
</reference>
<dbReference type="SMART" id="SM00331">
    <property type="entry name" value="PP2C_SIG"/>
    <property type="match status" value="1"/>
</dbReference>
<name>A0A077M3J6_9MICO</name>
<dbReference type="Pfam" id="PF13672">
    <property type="entry name" value="PP2C_2"/>
    <property type="match status" value="1"/>
</dbReference>
<dbReference type="CDD" id="cd00143">
    <property type="entry name" value="PP2Cc"/>
    <property type="match status" value="1"/>
</dbReference>
<organism evidence="3 4">
    <name type="scientific">Nostocoides jenkinsii Ben 74</name>
    <dbReference type="NCBI Taxonomy" id="1193518"/>
    <lineage>
        <taxon>Bacteria</taxon>
        <taxon>Bacillati</taxon>
        <taxon>Actinomycetota</taxon>
        <taxon>Actinomycetes</taxon>
        <taxon>Micrococcales</taxon>
        <taxon>Intrasporangiaceae</taxon>
        <taxon>Nostocoides</taxon>
    </lineage>
</organism>
<feature type="region of interest" description="Disordered" evidence="1">
    <location>
        <begin position="1"/>
        <end position="41"/>
    </location>
</feature>
<evidence type="ECO:0000259" key="2">
    <source>
        <dbReference type="PROSITE" id="PS51746"/>
    </source>
</evidence>
<dbReference type="InterPro" id="IPR036457">
    <property type="entry name" value="PPM-type-like_dom_sf"/>
</dbReference>
<accession>A0A077M3J6</accession>
<comment type="caution">
    <text evidence="3">The sequence shown here is derived from an EMBL/GenBank/DDBJ whole genome shotgun (WGS) entry which is preliminary data.</text>
</comment>
<evidence type="ECO:0000313" key="3">
    <source>
        <dbReference type="EMBL" id="CCI51786.1"/>
    </source>
</evidence>
<dbReference type="InterPro" id="IPR001932">
    <property type="entry name" value="PPM-type_phosphatase-like_dom"/>
</dbReference>
<dbReference type="Gene3D" id="3.60.40.10">
    <property type="entry name" value="PPM-type phosphatase domain"/>
    <property type="match status" value="1"/>
</dbReference>
<protein>
    <submittedName>
        <fullName evidence="3">Protein serine/threonine phosphatase</fullName>
    </submittedName>
</protein>